<dbReference type="Proteomes" id="UP000828048">
    <property type="component" value="Chromosome 8"/>
</dbReference>
<reference evidence="1 2" key="1">
    <citation type="journal article" date="2021" name="Hortic Res">
        <title>High-quality reference genome and annotation aids understanding of berry development for evergreen blueberry (Vaccinium darrowii).</title>
        <authorList>
            <person name="Yu J."/>
            <person name="Hulse-Kemp A.M."/>
            <person name="Babiker E."/>
            <person name="Staton M."/>
        </authorList>
    </citation>
    <scope>NUCLEOTIDE SEQUENCE [LARGE SCALE GENOMIC DNA]</scope>
    <source>
        <strain evidence="2">cv. NJ 8807/NJ 8810</strain>
        <tissue evidence="1">Young leaf</tissue>
    </source>
</reference>
<sequence length="392" mass="44908">MERSPIMDGRGVDLPIMHDSDRYDLVRDIGSGNFGVARLMRDKHTKELVAVKYIERGDKIDENVQREIINHRSLRHPNIVRFKGVILTPTHLAIVMEYAAGGELFDRISNAGRFSEDEARFFFQQLISGVSYCHTMQVCHRDLKLENTLLDDSLAPRLKICDFGYSKSSVLHSQPKSTVGTPAYIAPEVLLTQEYDGKIADVWSCGVTLFVMLVGAYPFEDPDGPRDFRKTIHRVLQVQYSIPENVKISPECRHLISRIFVGDPTQRITMAEISNHEWFLKNLPSDFMDEKTMSNQYEEPDQPIQSIDEIMHIISEATIPPFVVERSSMLSDCNSFLDFPCSLSSGNEVEFSAWIEDIRPLPPNDVLFMAKEYVEFSLIQKIEKKFSRMMCQ</sequence>
<evidence type="ECO:0000313" key="1">
    <source>
        <dbReference type="EMBL" id="KAH7850844.1"/>
    </source>
</evidence>
<organism evidence="1 2">
    <name type="scientific">Vaccinium darrowii</name>
    <dbReference type="NCBI Taxonomy" id="229202"/>
    <lineage>
        <taxon>Eukaryota</taxon>
        <taxon>Viridiplantae</taxon>
        <taxon>Streptophyta</taxon>
        <taxon>Embryophyta</taxon>
        <taxon>Tracheophyta</taxon>
        <taxon>Spermatophyta</taxon>
        <taxon>Magnoliopsida</taxon>
        <taxon>eudicotyledons</taxon>
        <taxon>Gunneridae</taxon>
        <taxon>Pentapetalae</taxon>
        <taxon>asterids</taxon>
        <taxon>Ericales</taxon>
        <taxon>Ericaceae</taxon>
        <taxon>Vaccinioideae</taxon>
        <taxon>Vaccinieae</taxon>
        <taxon>Vaccinium</taxon>
    </lineage>
</organism>
<protein>
    <submittedName>
        <fullName evidence="1">Uncharacterized protein</fullName>
    </submittedName>
</protein>
<dbReference type="EMBL" id="CM037158">
    <property type="protein sequence ID" value="KAH7850844.1"/>
    <property type="molecule type" value="Genomic_DNA"/>
</dbReference>
<name>A0ACB7YCM3_9ERIC</name>
<comment type="caution">
    <text evidence="1">The sequence shown here is derived from an EMBL/GenBank/DDBJ whole genome shotgun (WGS) entry which is preliminary data.</text>
</comment>
<accession>A0ACB7YCM3</accession>
<evidence type="ECO:0000313" key="2">
    <source>
        <dbReference type="Proteomes" id="UP000828048"/>
    </source>
</evidence>
<gene>
    <name evidence="1" type="ORF">Vadar_003651</name>
</gene>
<proteinExistence type="predicted"/>
<keyword evidence="2" id="KW-1185">Reference proteome</keyword>